<organism evidence="2 3">
    <name type="scientific">Phytophthora sojae (strain P6497)</name>
    <name type="common">Soybean stem and root rot agent</name>
    <name type="synonym">Phytophthora megasperma f. sp. glycines</name>
    <dbReference type="NCBI Taxonomy" id="1094619"/>
    <lineage>
        <taxon>Eukaryota</taxon>
        <taxon>Sar</taxon>
        <taxon>Stramenopiles</taxon>
        <taxon>Oomycota</taxon>
        <taxon>Peronosporomycetes</taxon>
        <taxon>Peronosporales</taxon>
        <taxon>Peronosporaceae</taxon>
        <taxon>Phytophthora</taxon>
    </lineage>
</organism>
<accession>G4ZG54</accession>
<feature type="transmembrane region" description="Helical" evidence="1">
    <location>
        <begin position="241"/>
        <end position="264"/>
    </location>
</feature>
<keyword evidence="1" id="KW-0472">Membrane</keyword>
<dbReference type="AlphaFoldDB" id="G4ZG54"/>
<protein>
    <submittedName>
        <fullName evidence="2">Uncharacterized protein</fullName>
    </submittedName>
</protein>
<gene>
    <name evidence="2" type="ORF">PHYSODRAFT_499158</name>
</gene>
<feature type="transmembrane region" description="Helical" evidence="1">
    <location>
        <begin position="37"/>
        <end position="55"/>
    </location>
</feature>
<feature type="non-terminal residue" evidence="2">
    <location>
        <position position="1"/>
    </location>
</feature>
<dbReference type="EMBL" id="JH159154">
    <property type="protein sequence ID" value="EGZ17538.1"/>
    <property type="molecule type" value="Genomic_DNA"/>
</dbReference>
<sequence>RLEAKWNRIQVGHQGSYSVERLESFDHYCKTTSPARVLLVCILTPLPALLAPVLLESLPLRPPSESWTANWVYWIRLGLANFVMNFAGMSLLVPLVPELKPTSRRRLILCVVTTGGYVASFVLGAAGVGFPVPFTLYIGRLFVALYIPTTMLFVFGRNTFSGSLPCRPNLERFFSCFRGFMAQTTISPFYKLLYGFVPVSYRGLVVLVLPVWRFAAKEYMVSCIRGMEDFIPEIVAMTVDFFQRVVCIGLHVVLRIILPFSVVYRRGSRTIGTRIS</sequence>
<dbReference type="Proteomes" id="UP000002640">
    <property type="component" value="Unassembled WGS sequence"/>
</dbReference>
<dbReference type="GeneID" id="20657660"/>
<dbReference type="KEGG" id="psoj:PHYSODRAFT_499158"/>
<feature type="transmembrane region" description="Helical" evidence="1">
    <location>
        <begin position="134"/>
        <end position="155"/>
    </location>
</feature>
<evidence type="ECO:0000313" key="3">
    <source>
        <dbReference type="Proteomes" id="UP000002640"/>
    </source>
</evidence>
<evidence type="ECO:0000256" key="1">
    <source>
        <dbReference type="SAM" id="Phobius"/>
    </source>
</evidence>
<dbReference type="RefSeq" id="XP_009526596.1">
    <property type="nucleotide sequence ID" value="XM_009528301.1"/>
</dbReference>
<feature type="transmembrane region" description="Helical" evidence="1">
    <location>
        <begin position="107"/>
        <end position="128"/>
    </location>
</feature>
<feature type="transmembrane region" description="Helical" evidence="1">
    <location>
        <begin position="75"/>
        <end position="95"/>
    </location>
</feature>
<keyword evidence="1" id="KW-0812">Transmembrane</keyword>
<name>G4ZG54_PHYSP</name>
<dbReference type="InParanoid" id="G4ZG54"/>
<proteinExistence type="predicted"/>
<evidence type="ECO:0000313" key="2">
    <source>
        <dbReference type="EMBL" id="EGZ17538.1"/>
    </source>
</evidence>
<feature type="transmembrane region" description="Helical" evidence="1">
    <location>
        <begin position="192"/>
        <end position="212"/>
    </location>
</feature>
<reference evidence="2 3" key="1">
    <citation type="journal article" date="2006" name="Science">
        <title>Phytophthora genome sequences uncover evolutionary origins and mechanisms of pathogenesis.</title>
        <authorList>
            <person name="Tyler B.M."/>
            <person name="Tripathy S."/>
            <person name="Zhang X."/>
            <person name="Dehal P."/>
            <person name="Jiang R.H."/>
            <person name="Aerts A."/>
            <person name="Arredondo F.D."/>
            <person name="Baxter L."/>
            <person name="Bensasson D."/>
            <person name="Beynon J.L."/>
            <person name="Chapman J."/>
            <person name="Damasceno C.M."/>
            <person name="Dorrance A.E."/>
            <person name="Dou D."/>
            <person name="Dickerman A.W."/>
            <person name="Dubchak I.L."/>
            <person name="Garbelotto M."/>
            <person name="Gijzen M."/>
            <person name="Gordon S.G."/>
            <person name="Govers F."/>
            <person name="Grunwald N.J."/>
            <person name="Huang W."/>
            <person name="Ivors K.L."/>
            <person name="Jones R.W."/>
            <person name="Kamoun S."/>
            <person name="Krampis K."/>
            <person name="Lamour K.H."/>
            <person name="Lee M.K."/>
            <person name="McDonald W.H."/>
            <person name="Medina M."/>
            <person name="Meijer H.J."/>
            <person name="Nordberg E.K."/>
            <person name="Maclean D.J."/>
            <person name="Ospina-Giraldo M.D."/>
            <person name="Morris P.F."/>
            <person name="Phuntumart V."/>
            <person name="Putnam N.H."/>
            <person name="Rash S."/>
            <person name="Rose J.K."/>
            <person name="Sakihama Y."/>
            <person name="Salamov A.A."/>
            <person name="Savidor A."/>
            <person name="Scheuring C.F."/>
            <person name="Smith B.M."/>
            <person name="Sobral B.W."/>
            <person name="Terry A."/>
            <person name="Torto-Alalibo T.A."/>
            <person name="Win J."/>
            <person name="Xu Z."/>
            <person name="Zhang H."/>
            <person name="Grigoriev I.V."/>
            <person name="Rokhsar D.S."/>
            <person name="Boore J.L."/>
        </authorList>
    </citation>
    <scope>NUCLEOTIDE SEQUENCE [LARGE SCALE GENOMIC DNA]</scope>
    <source>
        <strain evidence="2 3">P6497</strain>
    </source>
</reference>
<keyword evidence="1" id="KW-1133">Transmembrane helix</keyword>
<keyword evidence="3" id="KW-1185">Reference proteome</keyword>